<dbReference type="InterPro" id="IPR017451">
    <property type="entry name" value="F-box-assoc_interact_dom"/>
</dbReference>
<dbReference type="Pfam" id="PF00646">
    <property type="entry name" value="F-box"/>
    <property type="match status" value="1"/>
</dbReference>
<comment type="caution">
    <text evidence="3">The sequence shown here is derived from an EMBL/GenBank/DDBJ whole genome shotgun (WGS) entry which is preliminary data.</text>
</comment>
<dbReference type="PANTHER" id="PTHR31672">
    <property type="entry name" value="BNACNNG10540D PROTEIN"/>
    <property type="match status" value="1"/>
</dbReference>
<gene>
    <name evidence="3" type="ORF">POM88_024500</name>
</gene>
<dbReference type="SUPFAM" id="SSF81383">
    <property type="entry name" value="F-box domain"/>
    <property type="match status" value="1"/>
</dbReference>
<protein>
    <recommendedName>
        <fullName evidence="2">F-box domain-containing protein</fullName>
    </recommendedName>
</protein>
<dbReference type="EMBL" id="JAUIZM010000006">
    <property type="protein sequence ID" value="KAK1377756.1"/>
    <property type="molecule type" value="Genomic_DNA"/>
</dbReference>
<feature type="compositionally biased region" description="Acidic residues" evidence="1">
    <location>
        <begin position="401"/>
        <end position="425"/>
    </location>
</feature>
<feature type="domain" description="F-box" evidence="2">
    <location>
        <begin position="13"/>
        <end position="53"/>
    </location>
</feature>
<keyword evidence="4" id="KW-1185">Reference proteome</keyword>
<accession>A0AAD8I367</accession>
<dbReference type="InterPro" id="IPR001810">
    <property type="entry name" value="F-box_dom"/>
</dbReference>
<dbReference type="InterPro" id="IPR036047">
    <property type="entry name" value="F-box-like_dom_sf"/>
</dbReference>
<proteinExistence type="predicted"/>
<reference evidence="3" key="1">
    <citation type="submission" date="2023-02" db="EMBL/GenBank/DDBJ databases">
        <title>Genome of toxic invasive species Heracleum sosnowskyi carries increased number of genes despite the absence of recent whole-genome duplications.</title>
        <authorList>
            <person name="Schelkunov M."/>
            <person name="Shtratnikova V."/>
            <person name="Makarenko M."/>
            <person name="Klepikova A."/>
            <person name="Omelchenko D."/>
            <person name="Novikova G."/>
            <person name="Obukhova E."/>
            <person name="Bogdanov V."/>
            <person name="Penin A."/>
            <person name="Logacheva M."/>
        </authorList>
    </citation>
    <scope>NUCLEOTIDE SEQUENCE</scope>
    <source>
        <strain evidence="3">Hsosn_3</strain>
        <tissue evidence="3">Leaf</tissue>
    </source>
</reference>
<evidence type="ECO:0000256" key="1">
    <source>
        <dbReference type="SAM" id="MobiDB-lite"/>
    </source>
</evidence>
<dbReference type="CDD" id="cd22157">
    <property type="entry name" value="F-box_AtFBW1-like"/>
    <property type="match status" value="1"/>
</dbReference>
<name>A0AAD8I367_9APIA</name>
<dbReference type="Gene3D" id="1.20.1280.50">
    <property type="match status" value="1"/>
</dbReference>
<dbReference type="PANTHER" id="PTHR31672:SF13">
    <property type="entry name" value="F-BOX PROTEIN CPR30-LIKE"/>
    <property type="match status" value="1"/>
</dbReference>
<feature type="compositionally biased region" description="Basic and acidic residues" evidence="1">
    <location>
        <begin position="426"/>
        <end position="435"/>
    </location>
</feature>
<evidence type="ECO:0000313" key="4">
    <source>
        <dbReference type="Proteomes" id="UP001237642"/>
    </source>
</evidence>
<dbReference type="Proteomes" id="UP001237642">
    <property type="component" value="Unassembled WGS sequence"/>
</dbReference>
<reference evidence="3" key="2">
    <citation type="submission" date="2023-05" db="EMBL/GenBank/DDBJ databases">
        <authorList>
            <person name="Schelkunov M.I."/>
        </authorList>
    </citation>
    <scope>NUCLEOTIDE SEQUENCE</scope>
    <source>
        <strain evidence="3">Hsosn_3</strain>
        <tissue evidence="3">Leaf</tissue>
    </source>
</reference>
<dbReference type="Pfam" id="PF08268">
    <property type="entry name" value="FBA_3"/>
    <property type="match status" value="1"/>
</dbReference>
<organism evidence="3 4">
    <name type="scientific">Heracleum sosnowskyi</name>
    <dbReference type="NCBI Taxonomy" id="360622"/>
    <lineage>
        <taxon>Eukaryota</taxon>
        <taxon>Viridiplantae</taxon>
        <taxon>Streptophyta</taxon>
        <taxon>Embryophyta</taxon>
        <taxon>Tracheophyta</taxon>
        <taxon>Spermatophyta</taxon>
        <taxon>Magnoliopsida</taxon>
        <taxon>eudicotyledons</taxon>
        <taxon>Gunneridae</taxon>
        <taxon>Pentapetalae</taxon>
        <taxon>asterids</taxon>
        <taxon>campanulids</taxon>
        <taxon>Apiales</taxon>
        <taxon>Apiaceae</taxon>
        <taxon>Apioideae</taxon>
        <taxon>apioid superclade</taxon>
        <taxon>Tordylieae</taxon>
        <taxon>Tordyliinae</taxon>
        <taxon>Heracleum</taxon>
    </lineage>
</organism>
<feature type="region of interest" description="Disordered" evidence="1">
    <location>
        <begin position="398"/>
        <end position="435"/>
    </location>
</feature>
<evidence type="ECO:0000313" key="3">
    <source>
        <dbReference type="EMBL" id="KAK1377756.1"/>
    </source>
</evidence>
<evidence type="ECO:0000259" key="2">
    <source>
        <dbReference type="SMART" id="SM00256"/>
    </source>
</evidence>
<dbReference type="InterPro" id="IPR050796">
    <property type="entry name" value="SCF_F-box_component"/>
</dbReference>
<dbReference type="InterPro" id="IPR013187">
    <property type="entry name" value="F-box-assoc_dom_typ3"/>
</dbReference>
<dbReference type="NCBIfam" id="TIGR01640">
    <property type="entry name" value="F_box_assoc_1"/>
    <property type="match status" value="1"/>
</dbReference>
<dbReference type="AlphaFoldDB" id="A0AAD8I367"/>
<sequence length="435" mass="49108">MSSSQCCPNNNKLNDDLLSKILVRLPVKSLLCCKAVSKPWCSLISSPRFIKSHLGYAITRPGADETLIVQDFDGFFERNNIISLLNLRAAQPQSTLGLPFSKQGESRVKLVGCCRGLVCVSVANYDPNDLNLKSFDERRPVTYLWNPATKQSKCVPLHNVHYDRMNEVVQGFGYDVVNDDFKIVRVVTYPYRVELKEDFDEVEEVEDENRVDVEVYSVKFDAWRKLGEDCMPEEIVDCQTDNYDICVDGVLCCIAEGFRGILAFDLNNEVFNCDVEFPVNSVFARIISLGDLAVGFITLEGFAGEIKLWKLDNVECLRGGGVEASWSLMASIDVDFGCMPHGYYSRGDFLLITDGPVWVFYNADKKEATNLAIKKLWRQIFRYTESLVTIPGSKEVRLNDLEAEDKSEDEDEDGSESEDGDEVKDEDQVKDADDK</sequence>
<dbReference type="SMART" id="SM00256">
    <property type="entry name" value="FBOX"/>
    <property type="match status" value="1"/>
</dbReference>